<dbReference type="PROSITE" id="PS50076">
    <property type="entry name" value="DNAJ_2"/>
    <property type="match status" value="1"/>
</dbReference>
<feature type="transmembrane region" description="Helical" evidence="1">
    <location>
        <begin position="148"/>
        <end position="166"/>
    </location>
</feature>
<evidence type="ECO:0000259" key="2">
    <source>
        <dbReference type="PROSITE" id="PS50076"/>
    </source>
</evidence>
<dbReference type="Gene3D" id="1.10.287.110">
    <property type="entry name" value="DnaJ domain"/>
    <property type="match status" value="1"/>
</dbReference>
<protein>
    <submittedName>
        <fullName evidence="3">J domain-containing protein</fullName>
    </submittedName>
</protein>
<evidence type="ECO:0000256" key="1">
    <source>
        <dbReference type="SAM" id="Phobius"/>
    </source>
</evidence>
<feature type="transmembrane region" description="Helical" evidence="1">
    <location>
        <begin position="121"/>
        <end position="142"/>
    </location>
</feature>
<dbReference type="SMART" id="SM00271">
    <property type="entry name" value="DnaJ"/>
    <property type="match status" value="1"/>
</dbReference>
<name>A0AA49GM78_9BACT</name>
<sequence length="176" mass="20392">MDEYYRVLGLPRGATTAEIKKAYRLLALKYHPDVNSSQEAKVLFQQIAEAHEVLLAYHQASFAQTYAQATTEYQTQFQHIYQNRPPVPPPPQPDFSQQYPQATEETELSIAHRITYFMLDLLSWSVSLFFIALPVFAGYLMVEKGFEWWEGAIMTPLSLAGMMVMWRTIRFKKNAF</sequence>
<dbReference type="InterPro" id="IPR036869">
    <property type="entry name" value="J_dom_sf"/>
</dbReference>
<dbReference type="InterPro" id="IPR001623">
    <property type="entry name" value="DnaJ_domain"/>
</dbReference>
<feature type="domain" description="J" evidence="2">
    <location>
        <begin position="3"/>
        <end position="70"/>
    </location>
</feature>
<accession>A0AA49GM78</accession>
<keyword evidence="1" id="KW-1133">Transmembrane helix</keyword>
<dbReference type="PRINTS" id="PR00625">
    <property type="entry name" value="JDOMAIN"/>
</dbReference>
<dbReference type="PANTHER" id="PTHR24074">
    <property type="entry name" value="CO-CHAPERONE PROTEIN DJLA"/>
    <property type="match status" value="1"/>
</dbReference>
<organism evidence="3">
    <name type="scientific">Roseihalotalea indica</name>
    <dbReference type="NCBI Taxonomy" id="2867963"/>
    <lineage>
        <taxon>Bacteria</taxon>
        <taxon>Pseudomonadati</taxon>
        <taxon>Bacteroidota</taxon>
        <taxon>Cytophagia</taxon>
        <taxon>Cytophagales</taxon>
        <taxon>Catalimonadaceae</taxon>
        <taxon>Roseihalotalea</taxon>
    </lineage>
</organism>
<dbReference type="InterPro" id="IPR050817">
    <property type="entry name" value="DjlA_DnaK_co-chaperone"/>
</dbReference>
<dbReference type="CDD" id="cd06257">
    <property type="entry name" value="DnaJ"/>
    <property type="match status" value="1"/>
</dbReference>
<proteinExistence type="predicted"/>
<dbReference type="AlphaFoldDB" id="A0AA49GM78"/>
<dbReference type="Pfam" id="PF00226">
    <property type="entry name" value="DnaJ"/>
    <property type="match status" value="1"/>
</dbReference>
<reference evidence="3" key="1">
    <citation type="journal article" date="2023" name="Comput. Struct. Biotechnol. J.">
        <title>Discovery of a novel marine Bacteroidetes with a rich repertoire of carbohydrate-active enzymes.</title>
        <authorList>
            <person name="Chen B."/>
            <person name="Liu G."/>
            <person name="Chen Q."/>
            <person name="Wang H."/>
            <person name="Liu L."/>
            <person name="Tang K."/>
        </authorList>
    </citation>
    <scope>NUCLEOTIDE SEQUENCE</scope>
    <source>
        <strain evidence="3">TK19036</strain>
    </source>
</reference>
<dbReference type="SUPFAM" id="SSF46565">
    <property type="entry name" value="Chaperone J-domain"/>
    <property type="match status" value="1"/>
</dbReference>
<reference evidence="3" key="2">
    <citation type="journal article" date="2024" name="Antonie Van Leeuwenhoek">
        <title>Roseihalotalea indica gen. nov., sp. nov., a halophilic Bacteroidetes from mesopelagic Southwest Indian Ocean with higher carbohydrate metabolic potential.</title>
        <authorList>
            <person name="Chen B."/>
            <person name="Zhang M."/>
            <person name="Lin D."/>
            <person name="Ye J."/>
            <person name="Tang K."/>
        </authorList>
    </citation>
    <scope>NUCLEOTIDE SEQUENCE</scope>
    <source>
        <strain evidence="3">TK19036</strain>
    </source>
</reference>
<keyword evidence="1" id="KW-0472">Membrane</keyword>
<keyword evidence="1" id="KW-0812">Transmembrane</keyword>
<evidence type="ECO:0000313" key="3">
    <source>
        <dbReference type="EMBL" id="WKN36748.1"/>
    </source>
</evidence>
<gene>
    <name evidence="3" type="ORF">K4G66_30755</name>
</gene>
<dbReference type="EMBL" id="CP120682">
    <property type="protein sequence ID" value="WKN36748.1"/>
    <property type="molecule type" value="Genomic_DNA"/>
</dbReference>